<dbReference type="Pfam" id="PF02627">
    <property type="entry name" value="CMD"/>
    <property type="match status" value="1"/>
</dbReference>
<dbReference type="AlphaFoldDB" id="A0A2T2X183"/>
<comment type="caution">
    <text evidence="2">The sequence shown here is derived from an EMBL/GenBank/DDBJ whole genome shotgun (WGS) entry which is preliminary data.</text>
</comment>
<dbReference type="SUPFAM" id="SSF69118">
    <property type="entry name" value="AhpD-like"/>
    <property type="match status" value="1"/>
</dbReference>
<evidence type="ECO:0000313" key="2">
    <source>
        <dbReference type="EMBL" id="PSR28245.1"/>
    </source>
</evidence>
<dbReference type="InterPro" id="IPR003779">
    <property type="entry name" value="CMD-like"/>
</dbReference>
<accession>A0A2T2X183</accession>
<dbReference type="OrthoDB" id="9801400at2"/>
<proteinExistence type="predicted"/>
<evidence type="ECO:0000313" key="3">
    <source>
        <dbReference type="Proteomes" id="UP000242705"/>
    </source>
</evidence>
<feature type="domain" description="Carboxymuconolactone decarboxylase-like" evidence="1">
    <location>
        <begin position="48"/>
        <end position="115"/>
    </location>
</feature>
<organism evidence="2 3">
    <name type="scientific">Sulfobacillus thermosulfidooxidans</name>
    <dbReference type="NCBI Taxonomy" id="28034"/>
    <lineage>
        <taxon>Bacteria</taxon>
        <taxon>Bacillati</taxon>
        <taxon>Bacillota</taxon>
        <taxon>Clostridia</taxon>
        <taxon>Eubacteriales</taxon>
        <taxon>Clostridiales Family XVII. Incertae Sedis</taxon>
        <taxon>Sulfobacillus</taxon>
    </lineage>
</organism>
<name>A0A2T2X183_SULTH</name>
<protein>
    <submittedName>
        <fullName evidence="2">Carboxymuconolactone decarboxylase family protein</fullName>
    </submittedName>
</protein>
<dbReference type="PANTHER" id="PTHR33930:SF2">
    <property type="entry name" value="BLR3452 PROTEIN"/>
    <property type="match status" value="1"/>
</dbReference>
<evidence type="ECO:0000259" key="1">
    <source>
        <dbReference type="Pfam" id="PF02627"/>
    </source>
</evidence>
<gene>
    <name evidence="2" type="ORF">C7B47_05960</name>
</gene>
<dbReference type="GO" id="GO:0051920">
    <property type="term" value="F:peroxiredoxin activity"/>
    <property type="evidence" value="ECO:0007669"/>
    <property type="project" value="InterPro"/>
</dbReference>
<dbReference type="EMBL" id="PXYX01000007">
    <property type="protein sequence ID" value="PSR28245.1"/>
    <property type="molecule type" value="Genomic_DNA"/>
</dbReference>
<dbReference type="InterPro" id="IPR029032">
    <property type="entry name" value="AhpD-like"/>
</dbReference>
<reference evidence="2 3" key="1">
    <citation type="journal article" date="2014" name="BMC Genomics">
        <title>Comparison of environmental and isolate Sulfobacillus genomes reveals diverse carbon, sulfur, nitrogen, and hydrogen metabolisms.</title>
        <authorList>
            <person name="Justice N.B."/>
            <person name="Norman A."/>
            <person name="Brown C.T."/>
            <person name="Singh A."/>
            <person name="Thomas B.C."/>
            <person name="Banfield J.F."/>
        </authorList>
    </citation>
    <scope>NUCLEOTIDE SEQUENCE [LARGE SCALE GENOMIC DNA]</scope>
    <source>
        <strain evidence="2">AMDSBA5</strain>
    </source>
</reference>
<dbReference type="Proteomes" id="UP000242705">
    <property type="component" value="Unassembled WGS sequence"/>
</dbReference>
<sequence length="126" mass="13923">MVNLEKKQRILEQIRQEEIKLGRPIKLRRYLAEVNPNIAEAQATVSKLYREDNPLDAKTIAMVNLAAALVTRVPMCIRNNMQAALNAGVTHEEIGAVMAHAQFIAGTAVFSASLEGLETILQEQQA</sequence>
<dbReference type="Gene3D" id="1.20.1290.10">
    <property type="entry name" value="AhpD-like"/>
    <property type="match status" value="1"/>
</dbReference>
<dbReference type="PANTHER" id="PTHR33930">
    <property type="entry name" value="ALKYL HYDROPEROXIDE REDUCTASE AHPD"/>
    <property type="match status" value="1"/>
</dbReference>